<feature type="binding site" evidence="10">
    <location>
        <begin position="529"/>
        <end position="530"/>
    </location>
    <ligand>
        <name>5-methyltetrahydropteroyltri-L-glutamate</name>
        <dbReference type="ChEBI" id="CHEBI:58207"/>
    </ligand>
</feature>
<keyword evidence="6 10" id="KW-0808">Transferase</keyword>
<evidence type="ECO:0000256" key="1">
    <source>
        <dbReference type="ARBA" id="ARBA00002777"/>
    </source>
</evidence>
<feature type="active site" description="Proton donor" evidence="10">
    <location>
        <position position="708"/>
    </location>
</feature>
<dbReference type="NCBIfam" id="TIGR01371">
    <property type="entry name" value="met_syn_B12ind"/>
    <property type="match status" value="1"/>
</dbReference>
<feature type="binding site" evidence="10">
    <location>
        <position position="613"/>
    </location>
    <ligand>
        <name>L-homocysteine</name>
        <dbReference type="ChEBI" id="CHEBI:58199"/>
    </ligand>
</feature>
<keyword evidence="8 10" id="KW-0862">Zinc</keyword>
<feature type="binding site" evidence="10">
    <location>
        <position position="619"/>
    </location>
    <ligand>
        <name>5-methyltetrahydropteroyltri-L-glutamate</name>
        <dbReference type="ChEBI" id="CHEBI:58207"/>
    </ligand>
</feature>
<evidence type="ECO:0000256" key="5">
    <source>
        <dbReference type="ARBA" id="ARBA00022605"/>
    </source>
</evidence>
<dbReference type="HAMAP" id="MF_00172">
    <property type="entry name" value="Meth_synth"/>
    <property type="match status" value="1"/>
</dbReference>
<accession>A0ABV5JA93</accession>
<feature type="binding site" evidence="10">
    <location>
        <begin position="445"/>
        <end position="447"/>
    </location>
    <ligand>
        <name>L-methionine</name>
        <dbReference type="ChEBI" id="CHEBI:57844"/>
    </ligand>
</feature>
<feature type="binding site" evidence="10">
    <location>
        <position position="679"/>
    </location>
    <ligand>
        <name>Zn(2+)</name>
        <dbReference type="ChEBI" id="CHEBI:29105"/>
        <note>catalytic</note>
    </ligand>
</feature>
<keyword evidence="5 10" id="KW-0028">Amino-acid biosynthesis</keyword>
<name>A0ABV5JA93_9BACT</name>
<gene>
    <name evidence="10 13" type="primary">metE</name>
    <name evidence="13" type="ORF">ACFFUR_15385</name>
</gene>
<dbReference type="CDD" id="cd03312">
    <property type="entry name" value="CIMS_N_terminal_like"/>
    <property type="match status" value="1"/>
</dbReference>
<dbReference type="Pfam" id="PF08267">
    <property type="entry name" value="Meth_synt_1"/>
    <property type="match status" value="1"/>
</dbReference>
<dbReference type="NCBIfam" id="NF003556">
    <property type="entry name" value="PRK05222.1"/>
    <property type="match status" value="1"/>
</dbReference>
<evidence type="ECO:0000256" key="2">
    <source>
        <dbReference type="ARBA" id="ARBA00004681"/>
    </source>
</evidence>
<comment type="pathway">
    <text evidence="2 10">Amino-acid biosynthesis; L-methionine biosynthesis via de novo pathway; L-methionine from L-homocysteine (MetE route): step 1/1.</text>
</comment>
<comment type="similarity">
    <text evidence="3 10">Belongs to the vitamin-B12 independent methionine synthase family.</text>
</comment>
<comment type="cofactor">
    <cofactor evidence="10">
        <name>Zn(2+)</name>
        <dbReference type="ChEBI" id="CHEBI:29105"/>
    </cofactor>
    <text evidence="10">Binds 1 zinc ion per subunit.</text>
</comment>
<feature type="binding site" evidence="10">
    <location>
        <position position="613"/>
    </location>
    <ligand>
        <name>L-methionine</name>
        <dbReference type="ChEBI" id="CHEBI:57844"/>
    </ligand>
</feature>
<keyword evidence="7 10" id="KW-0479">Metal-binding</keyword>
<dbReference type="InterPro" id="IPR013215">
    <property type="entry name" value="Cbl-indep_Met_Synth_N"/>
</dbReference>
<evidence type="ECO:0000259" key="11">
    <source>
        <dbReference type="Pfam" id="PF01717"/>
    </source>
</evidence>
<evidence type="ECO:0000256" key="10">
    <source>
        <dbReference type="HAMAP-Rule" id="MF_00172"/>
    </source>
</evidence>
<dbReference type="InterPro" id="IPR038071">
    <property type="entry name" value="UROD/MetE-like_sf"/>
</dbReference>
<keyword evidence="10" id="KW-0677">Repeat</keyword>
<evidence type="ECO:0000256" key="3">
    <source>
        <dbReference type="ARBA" id="ARBA00009553"/>
    </source>
</evidence>
<feature type="binding site" evidence="10">
    <location>
        <position position="118"/>
    </location>
    <ligand>
        <name>5-methyltetrahydropteroyltri-L-glutamate</name>
        <dbReference type="ChEBI" id="CHEBI:58207"/>
    </ligand>
</feature>
<feature type="binding site" evidence="10">
    <location>
        <position position="575"/>
    </location>
    <ligand>
        <name>5-methyltetrahydropteroyltri-L-glutamate</name>
        <dbReference type="ChEBI" id="CHEBI:58207"/>
    </ligand>
</feature>
<dbReference type="EC" id="2.1.1.14" evidence="10"/>
<sequence>MLTHNLGYPRIGSKRQLKKASEAYWAGKSTLRELQETGANIREENWKIQQEAGIDLIPSNDFSFYDQVLDMSFTVGAIPERYHEIVTDQKKPELDLYFAMARGYQKNGLDIIAMEMTKWFDTNYHYIVPEFKKNQPFKLFSTKILDEFKEAKRQGIITKPVILGPVSYLLLGKEKEKGFKRIELIKNLVPVYLDILKKLEESNATWVQLDEPFLAMDLDQEEKEAFEYTYKTIRKACPNLKILLTTYFGGLDENLDLACELPVCGLHLDLVRAPKQLEKTLDKLPQNLSLSLGLVDGRNIWKNDFKASLELLELAKGKKSENRLLIASSCSLLHSPCDLEEEKSGSGLTAEIQQWLAFAKQKVGEIASLKQLALDSGLPENQQLLEENQKAIQSKKTSSIIHKQEVGQAVSSLTPGHSTRNKPFGERRKLQTPNLNLPLFPTTTIGSFPQTKEVRQWRALKKKGKLTQNQYDELIKSETEMAIRWQEGIGLDVLVHGEFERNDMVEYFGEQLEGFVFTQNGWVQSYGSRCVKPPIIYGDVSRPEPMTVGWTSFAQSLTEKNVKGMLTGPVTILQWSFVRNDQPRSTTCQQIALAIREEVADLEKEGIKIIQIDEPALREGLPLRQSDWEAYLDWAVECFRISASVVEDKTQIHTHMCYSEFNDIIKHIAGMDADVITIECSRSQMELLDAFAEFQYPNEIGPGVYDIHSPRIPSKEEMVELLEKAKSVLPEEQLWVNPDCGLKTRGWKETEPALERMVQAAKALRKTTVAGIEN</sequence>
<dbReference type="CDD" id="cd03311">
    <property type="entry name" value="CIMS_C_terminal_like"/>
    <property type="match status" value="1"/>
</dbReference>
<dbReference type="GO" id="GO:0003871">
    <property type="term" value="F:5-methyltetrahydropteroyltriglutamate-homocysteine S-methyltransferase activity"/>
    <property type="evidence" value="ECO:0007669"/>
    <property type="project" value="UniProtKB-EC"/>
</dbReference>
<feature type="domain" description="Cobalamin-independent methionine synthase MetE C-terminal/archaeal" evidence="11">
    <location>
        <begin position="440"/>
        <end position="762"/>
    </location>
</feature>
<evidence type="ECO:0000256" key="8">
    <source>
        <dbReference type="ARBA" id="ARBA00022833"/>
    </source>
</evidence>
<evidence type="ECO:0000256" key="7">
    <source>
        <dbReference type="ARBA" id="ARBA00022723"/>
    </source>
</evidence>
<keyword evidence="14" id="KW-1185">Reference proteome</keyword>
<evidence type="ECO:0000256" key="9">
    <source>
        <dbReference type="ARBA" id="ARBA00023167"/>
    </source>
</evidence>
<dbReference type="Pfam" id="PF01717">
    <property type="entry name" value="Meth_synt_2"/>
    <property type="match status" value="1"/>
</dbReference>
<feature type="binding site" evidence="10">
    <location>
        <position position="498"/>
    </location>
    <ligand>
        <name>L-homocysteine</name>
        <dbReference type="ChEBI" id="CHEBI:58199"/>
    </ligand>
</feature>
<keyword evidence="9 10" id="KW-0486">Methionine biosynthesis</keyword>
<dbReference type="GO" id="GO:0032259">
    <property type="term" value="P:methylation"/>
    <property type="evidence" value="ECO:0007669"/>
    <property type="project" value="UniProtKB-KW"/>
</dbReference>
<dbReference type="Proteomes" id="UP001589654">
    <property type="component" value="Unassembled WGS sequence"/>
</dbReference>
<dbReference type="PANTHER" id="PTHR30519">
    <property type="entry name" value="5-METHYLTETRAHYDROPTEROYLTRIGLUTAMATE--HOMOCYSTEINE METHYLTRANSFERASE"/>
    <property type="match status" value="1"/>
</dbReference>
<evidence type="ECO:0000256" key="4">
    <source>
        <dbReference type="ARBA" id="ARBA00022603"/>
    </source>
</evidence>
<comment type="catalytic activity">
    <reaction evidence="10">
        <text>5-methyltetrahydropteroyltri-L-glutamate + L-homocysteine = tetrahydropteroyltri-L-glutamate + L-methionine</text>
        <dbReference type="Rhea" id="RHEA:21196"/>
        <dbReference type="ChEBI" id="CHEBI:57844"/>
        <dbReference type="ChEBI" id="CHEBI:58140"/>
        <dbReference type="ChEBI" id="CHEBI:58199"/>
        <dbReference type="ChEBI" id="CHEBI:58207"/>
        <dbReference type="EC" id="2.1.1.14"/>
    </reaction>
</comment>
<dbReference type="RefSeq" id="WP_290248766.1">
    <property type="nucleotide sequence ID" value="NZ_JAUFQT010000001.1"/>
</dbReference>
<evidence type="ECO:0000256" key="6">
    <source>
        <dbReference type="ARBA" id="ARBA00022679"/>
    </source>
</evidence>
<keyword evidence="4 10" id="KW-0489">Methyltransferase</keyword>
<feature type="binding site" evidence="10">
    <location>
        <position position="657"/>
    </location>
    <ligand>
        <name>Zn(2+)</name>
        <dbReference type="ChEBI" id="CHEBI:29105"/>
        <note>catalytic</note>
    </ligand>
</feature>
<dbReference type="InterPro" id="IPR002629">
    <property type="entry name" value="Met_Synth_C/arc"/>
</dbReference>
<reference evidence="13 14" key="1">
    <citation type="submission" date="2024-09" db="EMBL/GenBank/DDBJ databases">
        <authorList>
            <person name="Sun Q."/>
            <person name="Mori K."/>
        </authorList>
    </citation>
    <scope>NUCLEOTIDE SEQUENCE [LARGE SCALE GENOMIC DNA]</scope>
    <source>
        <strain evidence="13 14">CECT 7682</strain>
    </source>
</reference>
<feature type="binding site" evidence="10">
    <location>
        <position position="498"/>
    </location>
    <ligand>
        <name>L-methionine</name>
        <dbReference type="ChEBI" id="CHEBI:57844"/>
    </ligand>
</feature>
<proteinExistence type="inferred from homology"/>
<protein>
    <recommendedName>
        <fullName evidence="10">5-methyltetrahydropteroyltriglutamate--homocysteine methyltransferase</fullName>
        <ecNumber evidence="10">2.1.1.14</ecNumber>
    </recommendedName>
    <alternativeName>
        <fullName evidence="10">Cobalamin-independent methionine synthase</fullName>
    </alternativeName>
    <alternativeName>
        <fullName evidence="10">Methionine synthase, vitamin-B12 independent isozyme</fullName>
    </alternativeName>
</protein>
<evidence type="ECO:0000313" key="13">
    <source>
        <dbReference type="EMBL" id="MFB9213198.1"/>
    </source>
</evidence>
<feature type="domain" description="Cobalamin-independent methionine synthase MetE N-terminal" evidence="12">
    <location>
        <begin position="3"/>
        <end position="316"/>
    </location>
</feature>
<dbReference type="InterPro" id="IPR006276">
    <property type="entry name" value="Cobalamin-indep_Met_synthase"/>
</dbReference>
<dbReference type="Gene3D" id="3.20.20.210">
    <property type="match status" value="2"/>
</dbReference>
<evidence type="ECO:0000259" key="12">
    <source>
        <dbReference type="Pfam" id="PF08267"/>
    </source>
</evidence>
<feature type="binding site" evidence="10">
    <location>
        <position position="740"/>
    </location>
    <ligand>
        <name>Zn(2+)</name>
        <dbReference type="ChEBI" id="CHEBI:29105"/>
        <note>catalytic</note>
    </ligand>
</feature>
<dbReference type="SUPFAM" id="SSF51726">
    <property type="entry name" value="UROD/MetE-like"/>
    <property type="match status" value="2"/>
</dbReference>
<evidence type="ECO:0000313" key="14">
    <source>
        <dbReference type="Proteomes" id="UP001589654"/>
    </source>
</evidence>
<organism evidence="13 14">
    <name type="scientific">Echinicola jeungdonensis</name>
    <dbReference type="NCBI Taxonomy" id="709343"/>
    <lineage>
        <taxon>Bacteria</taxon>
        <taxon>Pseudomonadati</taxon>
        <taxon>Bacteroidota</taxon>
        <taxon>Cytophagia</taxon>
        <taxon>Cytophagales</taxon>
        <taxon>Cyclobacteriaceae</taxon>
        <taxon>Echinicola</taxon>
    </lineage>
</organism>
<dbReference type="PIRSF" id="PIRSF000382">
    <property type="entry name" value="MeTrfase_B12_ind"/>
    <property type="match status" value="1"/>
</dbReference>
<feature type="binding site" evidence="10">
    <location>
        <position position="655"/>
    </location>
    <ligand>
        <name>Zn(2+)</name>
        <dbReference type="ChEBI" id="CHEBI:29105"/>
        <note>catalytic</note>
    </ligand>
</feature>
<comment type="caution">
    <text evidence="13">The sequence shown here is derived from an EMBL/GenBank/DDBJ whole genome shotgun (WGS) entry which is preliminary data.</text>
</comment>
<dbReference type="EMBL" id="JBHMEW010000067">
    <property type="protein sequence ID" value="MFB9213198.1"/>
    <property type="molecule type" value="Genomic_DNA"/>
</dbReference>
<comment type="function">
    <text evidence="1 10">Catalyzes the transfer of a methyl group from 5-methyltetrahydrofolate to homocysteine resulting in methionine formation.</text>
</comment>
<feature type="binding site" evidence="10">
    <location>
        <begin position="445"/>
        <end position="447"/>
    </location>
    <ligand>
        <name>L-homocysteine</name>
        <dbReference type="ChEBI" id="CHEBI:58199"/>
    </ligand>
</feature>
<comment type="caution">
    <text evidence="10">Lacks conserved residue(s) required for the propagation of feature annotation.</text>
</comment>